<dbReference type="GeneID" id="25337962"/>
<proteinExistence type="predicted"/>
<dbReference type="PANTHER" id="PTHR47204:SF1">
    <property type="entry name" value="RIBONUCLEASE H2 SUBUNIT C"/>
    <property type="match status" value="1"/>
</dbReference>
<protein>
    <submittedName>
        <fullName evidence="1">Uncharacterized protein</fullName>
    </submittedName>
</protein>
<name>U6MBA4_EIMMA</name>
<reference evidence="1" key="1">
    <citation type="submission" date="2013-10" db="EMBL/GenBank/DDBJ databases">
        <title>Genomic analysis of the causative agents of coccidiosis in chickens.</title>
        <authorList>
            <person name="Reid A.J."/>
            <person name="Blake D."/>
            <person name="Billington K."/>
            <person name="Browne H."/>
            <person name="Dunn M."/>
            <person name="Hung S."/>
            <person name="Kawahara F."/>
            <person name="Miranda-Saavedra D."/>
            <person name="Mourier T."/>
            <person name="Nagra H."/>
            <person name="Otto T.D."/>
            <person name="Rawlings N."/>
            <person name="Sanchez A."/>
            <person name="Sanders M."/>
            <person name="Subramaniam C."/>
            <person name="Tay Y."/>
            <person name="Dear P."/>
            <person name="Doerig C."/>
            <person name="Gruber A."/>
            <person name="Parkinson J."/>
            <person name="Shirley M."/>
            <person name="Wan K.L."/>
            <person name="Berriman M."/>
            <person name="Tomley F."/>
            <person name="Pain A."/>
        </authorList>
    </citation>
    <scope>NUCLEOTIDE SEQUENCE [LARGE SCALE GENOMIC DNA]</scope>
    <source>
        <strain evidence="1">Weybridge</strain>
    </source>
</reference>
<dbReference type="GO" id="GO:0006401">
    <property type="term" value="P:RNA catabolic process"/>
    <property type="evidence" value="ECO:0007669"/>
    <property type="project" value="InterPro"/>
</dbReference>
<dbReference type="RefSeq" id="XP_013337956.1">
    <property type="nucleotide sequence ID" value="XM_013482502.1"/>
</dbReference>
<dbReference type="EMBL" id="HG722051">
    <property type="protein sequence ID" value="CDJ61306.1"/>
    <property type="molecule type" value="Genomic_DNA"/>
</dbReference>
<dbReference type="InterPro" id="IPR013924">
    <property type="entry name" value="RNase_H2_suC"/>
</dbReference>
<evidence type="ECO:0000313" key="2">
    <source>
        <dbReference type="Proteomes" id="UP000030763"/>
    </source>
</evidence>
<dbReference type="OrthoDB" id="6222486at2759"/>
<reference evidence="1" key="2">
    <citation type="submission" date="2013-10" db="EMBL/GenBank/DDBJ databases">
        <authorList>
            <person name="Aslett M."/>
        </authorList>
    </citation>
    <scope>NUCLEOTIDE SEQUENCE [LARGE SCALE GENOMIC DNA]</scope>
    <source>
        <strain evidence="1">Weybridge</strain>
    </source>
</reference>
<dbReference type="GO" id="GO:0032299">
    <property type="term" value="C:ribonuclease H2 complex"/>
    <property type="evidence" value="ECO:0007669"/>
    <property type="project" value="InterPro"/>
</dbReference>
<evidence type="ECO:0000313" key="1">
    <source>
        <dbReference type="EMBL" id="CDJ61306.1"/>
    </source>
</evidence>
<dbReference type="Proteomes" id="UP000030763">
    <property type="component" value="Unassembled WGS sequence"/>
</dbReference>
<dbReference type="Pfam" id="PF08615">
    <property type="entry name" value="RNase_H2_suC"/>
    <property type="match status" value="1"/>
</dbReference>
<dbReference type="VEuPathDB" id="ToxoDB:EMWEY_00039760"/>
<gene>
    <name evidence="1" type="ORF">EMWEY_00039760</name>
</gene>
<keyword evidence="2" id="KW-1185">Reference proteome</keyword>
<dbReference type="Gene3D" id="2.40.128.680">
    <property type="match status" value="1"/>
</dbReference>
<dbReference type="OMA" id="LPCHIKY"/>
<organism evidence="1 2">
    <name type="scientific">Eimeria maxima</name>
    <name type="common">Coccidian parasite</name>
    <dbReference type="NCBI Taxonomy" id="5804"/>
    <lineage>
        <taxon>Eukaryota</taxon>
        <taxon>Sar</taxon>
        <taxon>Alveolata</taxon>
        <taxon>Apicomplexa</taxon>
        <taxon>Conoidasida</taxon>
        <taxon>Coccidia</taxon>
        <taxon>Eucoccidiorida</taxon>
        <taxon>Eimeriorina</taxon>
        <taxon>Eimeriidae</taxon>
        <taxon>Eimeria</taxon>
    </lineage>
</organism>
<sequence length="227" mass="24510">MFADAVENGFVHACVNSPSGLPSSLERRCEVDGSIPDGHRGSGKLLLSALQRVDAIHLLPCHMKYSGLASVAELFKPTRVSPVTVWGEAAAGLEVLLHGRCLRGKQERLASDNLVSSSSAIAAHTLHGFVVAAQETTCSLVDLRRNFSLAAAADSAPDNGCVETEEPPTAVTSLRPLAEFDKICYWQQDREPANGDDIPQSLFFLRAMTAVRRSFSVLYSLRDAIFL</sequence>
<accession>U6MBA4</accession>
<dbReference type="PANTHER" id="PTHR47204">
    <property type="entry name" value="OS02G0168900 PROTEIN"/>
    <property type="match status" value="1"/>
</dbReference>
<dbReference type="AlphaFoldDB" id="U6MBA4"/>